<protein>
    <submittedName>
        <fullName evidence="2">Uncharacterized protein</fullName>
    </submittedName>
</protein>
<reference evidence="3" key="1">
    <citation type="submission" date="2016-06" db="EMBL/GenBank/DDBJ databases">
        <authorList>
            <person name="Varghese N."/>
            <person name="Submissions Spin"/>
        </authorList>
    </citation>
    <scope>NUCLEOTIDE SEQUENCE [LARGE SCALE GENOMIC DNA]</scope>
    <source>
        <strain evidence="3">DSM 45160</strain>
    </source>
</reference>
<feature type="transmembrane region" description="Helical" evidence="1">
    <location>
        <begin position="42"/>
        <end position="61"/>
    </location>
</feature>
<organism evidence="2 3">
    <name type="scientific">Micromonospora chokoriensis</name>
    <dbReference type="NCBI Taxonomy" id="356851"/>
    <lineage>
        <taxon>Bacteria</taxon>
        <taxon>Bacillati</taxon>
        <taxon>Actinomycetota</taxon>
        <taxon>Actinomycetes</taxon>
        <taxon>Micromonosporales</taxon>
        <taxon>Micromonosporaceae</taxon>
        <taxon>Micromonospora</taxon>
    </lineage>
</organism>
<evidence type="ECO:0000256" key="1">
    <source>
        <dbReference type="SAM" id="Phobius"/>
    </source>
</evidence>
<dbReference type="AlphaFoldDB" id="A0A1C4WBF3"/>
<sequence>MTDLDERIVLTLREHAEGPVDGDRLLVGSVRRGRTRVRRRRVAAGCTLGVVALLGAGVAVGPTGRLPGLGHTVTPGLAETTVAFLPPSVDGAPGAAARPDRIGRDPALLHIGLTSGGPRFLEWNVGGGKETAKIDIGGRTVTVELTSADVLRSTGAWNMPSLDGPAANLYDGTVVRAVGPDNVPIWRRYWQPAPGVYAGASVPGTDEGPLHEAAAALRLDQAYRCAGPVRLTDLPTGAETFACSSFVGTFPAAYAVVLRVTDNQLRGMSVEFQYAGTALTAKPPANRSIGGRPAYYDPSFDPSGARLELLDIPQAQLFAAFNHERSFSEAEATTVLLGAQVAEHLDQPDTW</sequence>
<gene>
    <name evidence="2" type="ORF">GA0070612_2316</name>
</gene>
<keyword evidence="3" id="KW-1185">Reference proteome</keyword>
<proteinExistence type="predicted"/>
<evidence type="ECO:0000313" key="2">
    <source>
        <dbReference type="EMBL" id="SCE93555.1"/>
    </source>
</evidence>
<keyword evidence="1" id="KW-0812">Transmembrane</keyword>
<dbReference type="Proteomes" id="UP000198224">
    <property type="component" value="Chromosome I"/>
</dbReference>
<keyword evidence="1" id="KW-1133">Transmembrane helix</keyword>
<evidence type="ECO:0000313" key="3">
    <source>
        <dbReference type="Proteomes" id="UP000198224"/>
    </source>
</evidence>
<accession>A0A1C4WBF3</accession>
<dbReference type="RefSeq" id="WP_088987901.1">
    <property type="nucleotide sequence ID" value="NZ_LT607409.1"/>
</dbReference>
<name>A0A1C4WBF3_9ACTN</name>
<keyword evidence="1" id="KW-0472">Membrane</keyword>
<dbReference type="EMBL" id="LT607409">
    <property type="protein sequence ID" value="SCE93555.1"/>
    <property type="molecule type" value="Genomic_DNA"/>
</dbReference>